<keyword evidence="2" id="KW-1185">Reference proteome</keyword>
<name>A0ACD3Z577_FUSSC</name>
<evidence type="ECO:0000313" key="1">
    <source>
        <dbReference type="EMBL" id="UPK96365.1"/>
    </source>
</evidence>
<organism evidence="1 2">
    <name type="scientific">Fusarium solani subsp. cucurbitae</name>
    <name type="common">Neocosmosporum cucurbitae</name>
    <dbReference type="NCBI Taxonomy" id="2747967"/>
    <lineage>
        <taxon>Eukaryota</taxon>
        <taxon>Fungi</taxon>
        <taxon>Dikarya</taxon>
        <taxon>Ascomycota</taxon>
        <taxon>Pezizomycotina</taxon>
        <taxon>Sordariomycetes</taxon>
        <taxon>Hypocreomycetidae</taxon>
        <taxon>Hypocreales</taxon>
        <taxon>Nectriaceae</taxon>
        <taxon>Fusarium</taxon>
        <taxon>Fusarium solani species complex</taxon>
    </lineage>
</organism>
<dbReference type="EMBL" id="CP090035">
    <property type="protein sequence ID" value="UPK96365.1"/>
    <property type="molecule type" value="Genomic_DNA"/>
</dbReference>
<gene>
    <name evidence="1" type="ORF">LCI18_007300</name>
</gene>
<reference evidence="1" key="1">
    <citation type="submission" date="2021-11" db="EMBL/GenBank/DDBJ databases">
        <title>Fusarium solani-melongenae Genome sequencing and assembly.</title>
        <authorList>
            <person name="Xie S."/>
            <person name="Huang L."/>
            <person name="Zhang X."/>
        </authorList>
    </citation>
    <scope>NUCLEOTIDE SEQUENCE</scope>
    <source>
        <strain evidence="1">CRI 24-3</strain>
    </source>
</reference>
<sequence>MNFLKASSSQDVVLAQRASRQADQTAAVKDLENTIARFQAILTDDDRKNLQQLKTEPHDAQSIIMFTASLDRFDPKRRGKSVASRLASFLQTIEQFTPIVDTYIQSNPEIAALVWGSVKLTFQLLANFTSYFQSFVELLSGFGSLCSRFAEYQVIFKDSPRLKTSICEFHSSVVNCCEKIVLVTRRPMKSQAWMAITQSFQCEIRGYVDDIKSKAETVRDDIQLAKAQSDSEEHQLQAKARQKAEENHGRISSLLTKARSEMRLIGEHGTRGTAEQRRRRLLKDLSSHNYTSAFNNARNKRHLGTAEWAFNTDQFQNWLTGDGPAVLHVTGKIGSGKTILASSIVEHLCQIRQPNQFISFFFSRFDNPTTLASDTIIRSLVQQLLSVAPMETMNATLASEIADCLQKAQDNFFSLDTLGKLYERASKFTQDWFILIDGVDECESEQQRLLYDFLSRFLNTCSGPQRIRILFSSRETTKQEIERSFGSVGRLITGTSNTSADIVAFAEDVIVAKLARGELVVRDEYIIGDILDIIASKEEGMFLWAFLTIEDICSGTNDKEIRQALQEIPTDLPTTFDRALSRIAKRRNQKIASEIFGWTTAARQPLTLTQLQEALSVKVGQRNLNPDDLVSGIDRITVWCENLVCVEETDNTVHFSHHSIQDYLLQPESGDLKDFHVDLEEFDHHAGEVCITYLHLENLKTALIESEKPEPPPTVTVAMEGLSEQTVREAVGGSMGARVGRWTSRVVKSSARSAEPSVGDAAIHSTLGHLRFVPPAARGIEYVFLEYAEDNWFRHRTRLVRTSSPAENSMWNLVVRLLKSPRQRGNLPWKDLLWRESVTMREYLDHDRSSSFVPSGCFFMPPEMERQLQSQPTPGPTSDLSPIGSLPFLAVYAAQNYHDSLACCAFTTFIQIRQKSPITKWLTLFLALEGKHSHCPNHCFARLQENLFHYELVHTITLCIAAGVSHWPASASKKVIDDDQDIQCSTNRFVDFCKLIPTGYVAQDDMCIRDFALVTLCALTKVKASHLPSIWNESSSVLTARTSNKMSIVDIAAEQNNEDSLKFLVSFFQRRGLRRFAIFDTPNYYSEMEKLELGGLCTALQNGSSEIAKFLFEKCVDLFNSDQTGQFEQLDIINLNLALSQATMFEWPFDTTRNILSWFFEKQPVKRNMEAAMNRLIEESVKADNWKFAAAVVDAVSDLEFERTESDDPFFKMTLDSLNCQRCRGRQSWPEPTDTRLLFADQRYKLCSKHKRQALATLDTRLYLAPDQASLQLARLRESDLKWLPSDNEVEEDSILSEPVDEQSCSLELDAGKLLIDSTIFRLR</sequence>
<evidence type="ECO:0000313" key="2">
    <source>
        <dbReference type="Proteomes" id="UP000830768"/>
    </source>
</evidence>
<protein>
    <submittedName>
        <fullName evidence="1">Uncharacterized protein</fullName>
    </submittedName>
</protein>
<dbReference type="Proteomes" id="UP000830768">
    <property type="component" value="Chromosome 6"/>
</dbReference>
<accession>A0ACD3Z577</accession>
<proteinExistence type="predicted"/>